<evidence type="ECO:0000256" key="1">
    <source>
        <dbReference type="SAM" id="Phobius"/>
    </source>
</evidence>
<dbReference type="AlphaFoldDB" id="A0A086ZE94"/>
<feature type="transmembrane region" description="Helical" evidence="1">
    <location>
        <begin position="140"/>
        <end position="166"/>
    </location>
</feature>
<keyword evidence="3" id="KW-0645">Protease</keyword>
<keyword evidence="1" id="KW-0472">Membrane</keyword>
<feature type="transmembrane region" description="Helical" evidence="1">
    <location>
        <begin position="211"/>
        <end position="231"/>
    </location>
</feature>
<dbReference type="PANTHER" id="PTHR39430:SF1">
    <property type="entry name" value="PROTEASE"/>
    <property type="match status" value="1"/>
</dbReference>
<keyword evidence="1" id="KW-0812">Transmembrane</keyword>
<proteinExistence type="predicted"/>
<feature type="transmembrane region" description="Helical" evidence="1">
    <location>
        <begin position="106"/>
        <end position="128"/>
    </location>
</feature>
<name>A0A086ZE94_9BIFI</name>
<dbReference type="Pfam" id="PF02517">
    <property type="entry name" value="Rce1-like"/>
    <property type="match status" value="1"/>
</dbReference>
<dbReference type="eggNOG" id="COG1266">
    <property type="taxonomic scope" value="Bacteria"/>
</dbReference>
<feature type="transmembrane region" description="Helical" evidence="1">
    <location>
        <begin position="62"/>
        <end position="86"/>
    </location>
</feature>
<dbReference type="GO" id="GO:0080120">
    <property type="term" value="P:CAAX-box protein maturation"/>
    <property type="evidence" value="ECO:0007669"/>
    <property type="project" value="UniProtKB-ARBA"/>
</dbReference>
<evidence type="ECO:0000313" key="4">
    <source>
        <dbReference type="Proteomes" id="UP000029096"/>
    </source>
</evidence>
<sequence>MEAPSAAHRVYRVCLFYNAHMEQSTRTRFSDDLLTEDHPLRRLVRADGGREPARLNIVLRGLVFFGTFFGVLVVLGIIGGIVYGMAAIDAGSTAPGMGFDVDDPQVMLGAMLLETVAAVTGYVVVVFCMERRRHPLEFRFSRCGGLLVGFVIGFGAIASSLGVLALTGGYRIAGFNVHYNPLVDLVALGMCAGVSEEIMMRGMLLRLIEEWLGSWGGVAVSALVFGLLHVSNPDGTLWGGLAIAIEDGILAAALYVITRSLWVVIGEHMMWNFAEGPIFGSIVSGTGKQDSWLVAQWRGPDWLTGGSFGLEASVVPVILMGVAGVALLVYAQRKGMMVKPSWLRRRAIASRADDSPSVDE</sequence>
<evidence type="ECO:0000259" key="2">
    <source>
        <dbReference type="Pfam" id="PF02517"/>
    </source>
</evidence>
<dbReference type="GO" id="GO:0006508">
    <property type="term" value="P:proteolysis"/>
    <property type="evidence" value="ECO:0007669"/>
    <property type="project" value="UniProtKB-KW"/>
</dbReference>
<dbReference type="EMBL" id="JGYP01000005">
    <property type="protein sequence ID" value="KFI44844.1"/>
    <property type="molecule type" value="Genomic_DNA"/>
</dbReference>
<feature type="domain" description="CAAX prenyl protease 2/Lysostaphin resistance protein A-like" evidence="2">
    <location>
        <begin position="181"/>
        <end position="273"/>
    </location>
</feature>
<accession>A0A086ZE94</accession>
<dbReference type="InterPro" id="IPR003675">
    <property type="entry name" value="Rce1/LyrA-like_dom"/>
</dbReference>
<dbReference type="Proteomes" id="UP000029096">
    <property type="component" value="Unassembled WGS sequence"/>
</dbReference>
<reference evidence="3 4" key="1">
    <citation type="submission" date="2014-03" db="EMBL/GenBank/DDBJ databases">
        <title>Genomics of Bifidobacteria.</title>
        <authorList>
            <person name="Ventura M."/>
            <person name="Milani C."/>
            <person name="Lugli G.A."/>
        </authorList>
    </citation>
    <scope>NUCLEOTIDE SEQUENCE [LARGE SCALE GENOMIC DNA]</scope>
    <source>
        <strain evidence="3 4">DSM 22767</strain>
    </source>
</reference>
<protein>
    <submittedName>
        <fullName evidence="3">CAAX protease domain abortive infection protein</fullName>
    </submittedName>
</protein>
<evidence type="ECO:0000313" key="3">
    <source>
        <dbReference type="EMBL" id="KFI44844.1"/>
    </source>
</evidence>
<keyword evidence="1" id="KW-1133">Transmembrane helix</keyword>
<feature type="transmembrane region" description="Helical" evidence="1">
    <location>
        <begin position="237"/>
        <end position="257"/>
    </location>
</feature>
<gene>
    <name evidence="3" type="ORF">BBOH_1574</name>
</gene>
<dbReference type="STRING" id="1437606.BBOH_1574"/>
<keyword evidence="4" id="KW-1185">Reference proteome</keyword>
<dbReference type="PANTHER" id="PTHR39430">
    <property type="entry name" value="MEMBRANE-ASSOCIATED PROTEASE-RELATED"/>
    <property type="match status" value="1"/>
</dbReference>
<keyword evidence="3" id="KW-0378">Hydrolase</keyword>
<comment type="caution">
    <text evidence="3">The sequence shown here is derived from an EMBL/GenBank/DDBJ whole genome shotgun (WGS) entry which is preliminary data.</text>
</comment>
<dbReference type="GO" id="GO:0004175">
    <property type="term" value="F:endopeptidase activity"/>
    <property type="evidence" value="ECO:0007669"/>
    <property type="project" value="UniProtKB-ARBA"/>
</dbReference>
<organism evidence="3 4">
    <name type="scientific">Bifidobacterium bohemicum DSM 22767</name>
    <dbReference type="NCBI Taxonomy" id="1437606"/>
    <lineage>
        <taxon>Bacteria</taxon>
        <taxon>Bacillati</taxon>
        <taxon>Actinomycetota</taxon>
        <taxon>Actinomycetes</taxon>
        <taxon>Bifidobacteriales</taxon>
        <taxon>Bifidobacteriaceae</taxon>
        <taxon>Bifidobacterium</taxon>
    </lineage>
</organism>
<feature type="transmembrane region" description="Helical" evidence="1">
    <location>
        <begin position="307"/>
        <end position="331"/>
    </location>
</feature>